<dbReference type="Proteomes" id="UP000218418">
    <property type="component" value="Chromosome"/>
</dbReference>
<name>A0A1Z4LU37_9CYAN</name>
<gene>
    <name evidence="1" type="ORF">NIES267_42630</name>
</gene>
<reference evidence="1 2" key="1">
    <citation type="submission" date="2017-06" db="EMBL/GenBank/DDBJ databases">
        <title>Genome sequencing of cyanobaciteial culture collection at National Institute for Environmental Studies (NIES).</title>
        <authorList>
            <person name="Hirose Y."/>
            <person name="Shimura Y."/>
            <person name="Fujisawa T."/>
            <person name="Nakamura Y."/>
            <person name="Kawachi M."/>
        </authorList>
    </citation>
    <scope>NUCLEOTIDE SEQUENCE [LARGE SCALE GENOMIC DNA]</scope>
    <source>
        <strain evidence="1 2">NIES-267</strain>
    </source>
</reference>
<evidence type="ECO:0000313" key="1">
    <source>
        <dbReference type="EMBL" id="BAY84766.1"/>
    </source>
</evidence>
<organism evidence="1 2">
    <name type="scientific">Calothrix parasitica NIES-267</name>
    <dbReference type="NCBI Taxonomy" id="1973488"/>
    <lineage>
        <taxon>Bacteria</taxon>
        <taxon>Bacillati</taxon>
        <taxon>Cyanobacteriota</taxon>
        <taxon>Cyanophyceae</taxon>
        <taxon>Nostocales</taxon>
        <taxon>Calotrichaceae</taxon>
        <taxon>Calothrix</taxon>
    </lineage>
</organism>
<protein>
    <submittedName>
        <fullName evidence="1">Uncharacterized protein</fullName>
    </submittedName>
</protein>
<keyword evidence="2" id="KW-1185">Reference proteome</keyword>
<sequence>MRMGGKVNNYAQNLSPSRKGFESRLFLTGKGVQVCLVAAGARLEWNITQENIL</sequence>
<accession>A0A1Z4LU37</accession>
<dbReference type="AlphaFoldDB" id="A0A1Z4LU37"/>
<dbReference type="EMBL" id="AP018227">
    <property type="protein sequence ID" value="BAY84766.1"/>
    <property type="molecule type" value="Genomic_DNA"/>
</dbReference>
<evidence type="ECO:0000313" key="2">
    <source>
        <dbReference type="Proteomes" id="UP000218418"/>
    </source>
</evidence>
<proteinExistence type="predicted"/>